<keyword evidence="2" id="KW-0732">Signal</keyword>
<sequence length="295" mass="32126">MELGSVFRALAVVAFLAYPSAYAGASEASTPPHIEVTWAGGATMIITFDDMTILTDPALGAEGFRMGDPNVPDLHRVKFHRRLTPFSGVDLEAVDLVLLSHAHEDHFDQEARASLSRMLPIVLPSADIDAVEAMGFESLDDLKWGETRQFHTGTGEVRITATIAHHSRDPQTAEMLGVGNGYWIEFSQGDWRRTLYWTGDTLPTADVIDSVKSLGKPDIMVPNVGGVGTNGPLGQISMGAADVVAFADEIRPRWLLPIHHSTYAFYREPISELVGKSTGEPYCLVIAEGTTTLYE</sequence>
<organism evidence="3 4">
    <name type="scientific">Litchfieldella rifensis</name>
    <dbReference type="NCBI Taxonomy" id="762643"/>
    <lineage>
        <taxon>Bacteria</taxon>
        <taxon>Pseudomonadati</taxon>
        <taxon>Pseudomonadota</taxon>
        <taxon>Gammaproteobacteria</taxon>
        <taxon>Oceanospirillales</taxon>
        <taxon>Halomonadaceae</taxon>
        <taxon>Litchfieldella</taxon>
    </lineage>
</organism>
<feature type="chain" id="PRO_5047224332" evidence="2">
    <location>
        <begin position="24"/>
        <end position="295"/>
    </location>
</feature>
<evidence type="ECO:0000313" key="4">
    <source>
        <dbReference type="Proteomes" id="UP001595579"/>
    </source>
</evidence>
<feature type="signal peptide" evidence="2">
    <location>
        <begin position="1"/>
        <end position="23"/>
    </location>
</feature>
<accession>A0ABV7LQQ3</accession>
<evidence type="ECO:0000256" key="2">
    <source>
        <dbReference type="SAM" id="SignalP"/>
    </source>
</evidence>
<dbReference type="InterPro" id="IPR036866">
    <property type="entry name" value="RibonucZ/Hydroxyglut_hydro"/>
</dbReference>
<evidence type="ECO:0000313" key="3">
    <source>
        <dbReference type="EMBL" id="MFC3284491.1"/>
    </source>
</evidence>
<dbReference type="Gene3D" id="3.60.15.10">
    <property type="entry name" value="Ribonuclease Z/Hydroxyacylglutathione hydrolase-like"/>
    <property type="match status" value="1"/>
</dbReference>
<dbReference type="PANTHER" id="PTHR43546:SF9">
    <property type="entry name" value="L-ASCORBATE-6-PHOSPHATE LACTONASE ULAG-RELATED"/>
    <property type="match status" value="1"/>
</dbReference>
<keyword evidence="4" id="KW-1185">Reference proteome</keyword>
<dbReference type="RefSeq" id="WP_386774526.1">
    <property type="nucleotide sequence ID" value="NZ_JBHRUG010000027.1"/>
</dbReference>
<dbReference type="Proteomes" id="UP001595579">
    <property type="component" value="Unassembled WGS sequence"/>
</dbReference>
<dbReference type="PANTHER" id="PTHR43546">
    <property type="entry name" value="UPF0173 METAL-DEPENDENT HYDROLASE MJ1163-RELATED"/>
    <property type="match status" value="1"/>
</dbReference>
<keyword evidence="1" id="KW-0378">Hydrolase</keyword>
<dbReference type="Pfam" id="PF13483">
    <property type="entry name" value="Lactamase_B_3"/>
    <property type="match status" value="1"/>
</dbReference>
<proteinExistence type="predicted"/>
<dbReference type="InterPro" id="IPR050114">
    <property type="entry name" value="UPF0173_UPF0282_UlaG_hydrolase"/>
</dbReference>
<dbReference type="EMBL" id="JBHRUG010000027">
    <property type="protein sequence ID" value="MFC3284491.1"/>
    <property type="molecule type" value="Genomic_DNA"/>
</dbReference>
<name>A0ABV7LQQ3_9GAMM</name>
<protein>
    <submittedName>
        <fullName evidence="3">MBL fold metallo-hydrolase</fullName>
    </submittedName>
</protein>
<gene>
    <name evidence="3" type="ORF">ACFOEV_12845</name>
</gene>
<reference evidence="4" key="1">
    <citation type="journal article" date="2019" name="Int. J. Syst. Evol. Microbiol.">
        <title>The Global Catalogue of Microorganisms (GCM) 10K type strain sequencing project: providing services to taxonomists for standard genome sequencing and annotation.</title>
        <authorList>
            <consortium name="The Broad Institute Genomics Platform"/>
            <consortium name="The Broad Institute Genome Sequencing Center for Infectious Disease"/>
            <person name="Wu L."/>
            <person name="Ma J."/>
        </authorList>
    </citation>
    <scope>NUCLEOTIDE SEQUENCE [LARGE SCALE GENOMIC DNA]</scope>
    <source>
        <strain evidence="4">CECT 7698</strain>
    </source>
</reference>
<comment type="caution">
    <text evidence="3">The sequence shown here is derived from an EMBL/GenBank/DDBJ whole genome shotgun (WGS) entry which is preliminary data.</text>
</comment>
<dbReference type="SUPFAM" id="SSF56281">
    <property type="entry name" value="Metallo-hydrolase/oxidoreductase"/>
    <property type="match status" value="1"/>
</dbReference>
<evidence type="ECO:0000256" key="1">
    <source>
        <dbReference type="ARBA" id="ARBA00022801"/>
    </source>
</evidence>